<keyword evidence="3" id="KW-1185">Reference proteome</keyword>
<accession>A0A1C7MUG3</accession>
<protein>
    <submittedName>
        <fullName evidence="2">Uncharacterized protein</fullName>
    </submittedName>
</protein>
<dbReference type="EMBL" id="LUGH01002021">
    <property type="protein sequence ID" value="OBZ80525.1"/>
    <property type="molecule type" value="Genomic_DNA"/>
</dbReference>
<feature type="non-terminal residue" evidence="2">
    <location>
        <position position="183"/>
    </location>
</feature>
<comment type="caution">
    <text evidence="2">The sequence shown here is derived from an EMBL/GenBank/DDBJ whole genome shotgun (WGS) entry which is preliminary data.</text>
</comment>
<dbReference type="InParanoid" id="A0A1C7MUG3"/>
<dbReference type="AlphaFoldDB" id="A0A1C7MUG3"/>
<gene>
    <name evidence="2" type="ORF">A0J61_11426</name>
</gene>
<evidence type="ECO:0000313" key="2">
    <source>
        <dbReference type="EMBL" id="OBZ80525.1"/>
    </source>
</evidence>
<feature type="region of interest" description="Disordered" evidence="1">
    <location>
        <begin position="68"/>
        <end position="100"/>
    </location>
</feature>
<name>A0A1C7MUG3_9FUNG</name>
<feature type="compositionally biased region" description="Acidic residues" evidence="1">
    <location>
        <begin position="70"/>
        <end position="100"/>
    </location>
</feature>
<proteinExistence type="predicted"/>
<evidence type="ECO:0000313" key="3">
    <source>
        <dbReference type="Proteomes" id="UP000093000"/>
    </source>
</evidence>
<dbReference type="Proteomes" id="UP000093000">
    <property type="component" value="Unassembled WGS sequence"/>
</dbReference>
<sequence length="183" mass="21076">MRYCTICDTRITERAYKKHCDKHELNRIANMVSATMRTAQNYTAYVPDKVDPSEDALMTESEVLPVVDNATDDQSNDEDESCEAVEAEEEAAIDQDQDDQEEEKVNEIEQVNLHLERHLENTDRPLKIDFSSTSGSQNAFDKLNIELKMFMRENKVNNVAQDGLIKHFNKFLRSIGYCTYLIS</sequence>
<organism evidence="2 3">
    <name type="scientific">Choanephora cucurbitarum</name>
    <dbReference type="NCBI Taxonomy" id="101091"/>
    <lineage>
        <taxon>Eukaryota</taxon>
        <taxon>Fungi</taxon>
        <taxon>Fungi incertae sedis</taxon>
        <taxon>Mucoromycota</taxon>
        <taxon>Mucoromycotina</taxon>
        <taxon>Mucoromycetes</taxon>
        <taxon>Mucorales</taxon>
        <taxon>Mucorineae</taxon>
        <taxon>Choanephoraceae</taxon>
        <taxon>Choanephoroideae</taxon>
        <taxon>Choanephora</taxon>
    </lineage>
</organism>
<evidence type="ECO:0000256" key="1">
    <source>
        <dbReference type="SAM" id="MobiDB-lite"/>
    </source>
</evidence>
<reference evidence="2 3" key="1">
    <citation type="submission" date="2016-03" db="EMBL/GenBank/DDBJ databases">
        <title>Choanephora cucurbitarum.</title>
        <authorList>
            <person name="Min B."/>
            <person name="Park H."/>
            <person name="Park J.-H."/>
            <person name="Shin H.-D."/>
            <person name="Choi I.-G."/>
        </authorList>
    </citation>
    <scope>NUCLEOTIDE SEQUENCE [LARGE SCALE GENOMIC DNA]</scope>
    <source>
        <strain evidence="2 3">KUS-F28377</strain>
    </source>
</reference>